<evidence type="ECO:0000313" key="2">
    <source>
        <dbReference type="Proteomes" id="UP000234681"/>
    </source>
</evidence>
<organism evidence="1 2">
    <name type="scientific">Rattus norvegicus</name>
    <name type="common">Rat</name>
    <dbReference type="NCBI Taxonomy" id="10116"/>
    <lineage>
        <taxon>Eukaryota</taxon>
        <taxon>Metazoa</taxon>
        <taxon>Chordata</taxon>
        <taxon>Craniata</taxon>
        <taxon>Vertebrata</taxon>
        <taxon>Euteleostomi</taxon>
        <taxon>Mammalia</taxon>
        <taxon>Eutheria</taxon>
        <taxon>Euarchontoglires</taxon>
        <taxon>Glires</taxon>
        <taxon>Rodentia</taxon>
        <taxon>Myomorpha</taxon>
        <taxon>Muroidea</taxon>
        <taxon>Muridae</taxon>
        <taxon>Murinae</taxon>
        <taxon>Rattus</taxon>
    </lineage>
</organism>
<accession>A6K0N1</accession>
<proteinExistence type="predicted"/>
<gene>
    <name evidence="1" type="ORF">rCG_52299</name>
</gene>
<sequence>MLVFVTSLFWKLDAKLPEGLASPGSGACPLPWRPPEASGSLGWWHLPALTSFASLDREVFPQQQLMETSLT</sequence>
<dbReference type="AlphaFoldDB" id="A6K0N1"/>
<evidence type="ECO:0000313" key="1">
    <source>
        <dbReference type="EMBL" id="EDL88187.1"/>
    </source>
</evidence>
<dbReference type="Proteomes" id="UP000234681">
    <property type="component" value="Chromosome 4"/>
</dbReference>
<dbReference type="EMBL" id="CH474011">
    <property type="protein sequence ID" value="EDL88187.1"/>
    <property type="molecule type" value="Genomic_DNA"/>
</dbReference>
<name>A6K0N1_RAT</name>
<protein>
    <submittedName>
        <fullName evidence="1">RCG52299</fullName>
    </submittedName>
</protein>
<reference evidence="1 2" key="1">
    <citation type="submission" date="2005-09" db="EMBL/GenBank/DDBJ databases">
        <authorList>
            <person name="Mural R.J."/>
            <person name="Li P.W."/>
            <person name="Adams M.D."/>
            <person name="Amanatides P.G."/>
            <person name="Baden-Tillson H."/>
            <person name="Barnstead M."/>
            <person name="Chin S.H."/>
            <person name="Dew I."/>
            <person name="Evans C.A."/>
            <person name="Ferriera S."/>
            <person name="Flanigan M."/>
            <person name="Fosler C."/>
            <person name="Glodek A."/>
            <person name="Gu Z."/>
            <person name="Holt R.A."/>
            <person name="Jennings D."/>
            <person name="Kraft C.L."/>
            <person name="Lu F."/>
            <person name="Nguyen T."/>
            <person name="Nusskern D.R."/>
            <person name="Pfannkoch C.M."/>
            <person name="Sitter C."/>
            <person name="Sutton G.G."/>
            <person name="Venter J.C."/>
            <person name="Wang Z."/>
            <person name="Woodage T."/>
            <person name="Zheng X.H."/>
            <person name="Zhong F."/>
        </authorList>
    </citation>
    <scope>NUCLEOTIDE SEQUENCE [LARGE SCALE GENOMIC DNA]</scope>
    <source>
        <strain>BN</strain>
        <strain evidence="2">Sprague-Dawley</strain>
    </source>
</reference>